<dbReference type="Pfam" id="PF14392">
    <property type="entry name" value="zf-CCHC_4"/>
    <property type="match status" value="1"/>
</dbReference>
<organism evidence="3 4">
    <name type="scientific">Dipteronia dyeriana</name>
    <dbReference type="NCBI Taxonomy" id="168575"/>
    <lineage>
        <taxon>Eukaryota</taxon>
        <taxon>Viridiplantae</taxon>
        <taxon>Streptophyta</taxon>
        <taxon>Embryophyta</taxon>
        <taxon>Tracheophyta</taxon>
        <taxon>Spermatophyta</taxon>
        <taxon>Magnoliopsida</taxon>
        <taxon>eudicotyledons</taxon>
        <taxon>Gunneridae</taxon>
        <taxon>Pentapetalae</taxon>
        <taxon>rosids</taxon>
        <taxon>malvids</taxon>
        <taxon>Sapindales</taxon>
        <taxon>Sapindaceae</taxon>
        <taxon>Hippocastanoideae</taxon>
        <taxon>Acereae</taxon>
        <taxon>Dipteronia</taxon>
    </lineage>
</organism>
<feature type="compositionally biased region" description="Basic and acidic residues" evidence="1">
    <location>
        <begin position="315"/>
        <end position="328"/>
    </location>
</feature>
<evidence type="ECO:0000259" key="2">
    <source>
        <dbReference type="Pfam" id="PF14392"/>
    </source>
</evidence>
<dbReference type="AlphaFoldDB" id="A0AAD9U9W7"/>
<accession>A0AAD9U9W7</accession>
<name>A0AAD9U9W7_9ROSI</name>
<evidence type="ECO:0000313" key="4">
    <source>
        <dbReference type="Proteomes" id="UP001280121"/>
    </source>
</evidence>
<feature type="domain" description="Zinc knuckle CX2CX4HX4C" evidence="2">
    <location>
        <begin position="37"/>
        <end position="84"/>
    </location>
</feature>
<dbReference type="InterPro" id="IPR025836">
    <property type="entry name" value="Zn_knuckle_CX2CX4HX4C"/>
</dbReference>
<keyword evidence="4" id="KW-1185">Reference proteome</keyword>
<feature type="region of interest" description="Disordered" evidence="1">
    <location>
        <begin position="312"/>
        <end position="362"/>
    </location>
</feature>
<dbReference type="PANTHER" id="PTHR31286:SF167">
    <property type="entry name" value="OS09G0268800 PROTEIN"/>
    <property type="match status" value="1"/>
</dbReference>
<feature type="compositionally biased region" description="Basic and acidic residues" evidence="1">
    <location>
        <begin position="334"/>
        <end position="345"/>
    </location>
</feature>
<gene>
    <name evidence="3" type="ORF">Ddye_017805</name>
</gene>
<dbReference type="PANTHER" id="PTHR31286">
    <property type="entry name" value="GLYCINE-RICH CELL WALL STRUCTURAL PROTEIN 1.8-LIKE"/>
    <property type="match status" value="1"/>
</dbReference>
<dbReference type="EMBL" id="JANJYI010000005">
    <property type="protein sequence ID" value="KAK2650316.1"/>
    <property type="molecule type" value="Genomic_DNA"/>
</dbReference>
<sequence length="362" mass="40469">MNRSSARQLSIMVGKAIEIPSDSKECRGKFVRVKVEIDVTRPLKRAIKLRLDEFNSTVTIPIKYERLPEFCYGCGVLGHSFHDCMDKTSRREAMEGSMTKYGDWLRAVLMGRLKSAYQNNLRSENHRLGEEKSRYGNDVEKENDYPGHDDLRKGDGISLVRKVVGQTPVILKEGGKTEKTVVENVSGKSEKGGVRAEVAAELEADRKEVNTVVEFLKDANIEGVDLNSDGVLNLQVVKSPNSQNNRAFLLSPGKPNIRKWKRVARQVNTNKGMIFSPIIRKTSMKQKSRNGSTASKKTQNCKVHLQLSPTIVEKGWADDPGEKRKGVTMEEDVREGKKSKIDKNDSSNLGSAVPGNQGRRKL</sequence>
<comment type="caution">
    <text evidence="3">The sequence shown here is derived from an EMBL/GenBank/DDBJ whole genome shotgun (WGS) entry which is preliminary data.</text>
</comment>
<dbReference type="InterPro" id="IPR040256">
    <property type="entry name" value="At4g02000-like"/>
</dbReference>
<reference evidence="3" key="1">
    <citation type="journal article" date="2023" name="Plant J.">
        <title>Genome sequences and population genomics provide insights into the demographic history, inbreeding, and mutation load of two 'living fossil' tree species of Dipteronia.</title>
        <authorList>
            <person name="Feng Y."/>
            <person name="Comes H.P."/>
            <person name="Chen J."/>
            <person name="Zhu S."/>
            <person name="Lu R."/>
            <person name="Zhang X."/>
            <person name="Li P."/>
            <person name="Qiu J."/>
            <person name="Olsen K.M."/>
            <person name="Qiu Y."/>
        </authorList>
    </citation>
    <scope>NUCLEOTIDE SEQUENCE</scope>
    <source>
        <strain evidence="3">KIB01</strain>
    </source>
</reference>
<evidence type="ECO:0000256" key="1">
    <source>
        <dbReference type="SAM" id="MobiDB-lite"/>
    </source>
</evidence>
<evidence type="ECO:0000313" key="3">
    <source>
        <dbReference type="EMBL" id="KAK2650316.1"/>
    </source>
</evidence>
<proteinExistence type="predicted"/>
<dbReference type="Proteomes" id="UP001280121">
    <property type="component" value="Unassembled WGS sequence"/>
</dbReference>
<protein>
    <recommendedName>
        <fullName evidence="2">Zinc knuckle CX2CX4HX4C domain-containing protein</fullName>
    </recommendedName>
</protein>